<dbReference type="InterPro" id="IPR029039">
    <property type="entry name" value="Flavoprotein-like_sf"/>
</dbReference>
<dbReference type="Pfam" id="PF07972">
    <property type="entry name" value="Flavodoxin_NdrI"/>
    <property type="match status" value="1"/>
</dbReference>
<proteinExistence type="predicted"/>
<gene>
    <name evidence="1" type="ORF">SAMN05880501_10478</name>
</gene>
<name>A0A285SCR6_9BACL</name>
<organism evidence="1 2">
    <name type="scientific">Ureibacillus xyleni</name>
    <dbReference type="NCBI Taxonomy" id="614648"/>
    <lineage>
        <taxon>Bacteria</taxon>
        <taxon>Bacillati</taxon>
        <taxon>Bacillota</taxon>
        <taxon>Bacilli</taxon>
        <taxon>Bacillales</taxon>
        <taxon>Caryophanaceae</taxon>
        <taxon>Ureibacillus</taxon>
    </lineage>
</organism>
<dbReference type="SUPFAM" id="SSF52218">
    <property type="entry name" value="Flavoproteins"/>
    <property type="match status" value="1"/>
</dbReference>
<evidence type="ECO:0000313" key="2">
    <source>
        <dbReference type="Proteomes" id="UP000219636"/>
    </source>
</evidence>
<dbReference type="InterPro" id="IPR004465">
    <property type="entry name" value="RNR_NrdI"/>
</dbReference>
<dbReference type="Proteomes" id="UP000219636">
    <property type="component" value="Unassembled WGS sequence"/>
</dbReference>
<keyword evidence="2" id="KW-1185">Reference proteome</keyword>
<protein>
    <submittedName>
        <fullName evidence="1">Protein involved in ribonucleotide reduction</fullName>
    </submittedName>
</protein>
<accession>A0A285SCR6</accession>
<dbReference type="AlphaFoldDB" id="A0A285SCR6"/>
<evidence type="ECO:0000313" key="1">
    <source>
        <dbReference type="EMBL" id="SOC05545.1"/>
    </source>
</evidence>
<sequence>MIIYASRTGNVRYIVSKLIGETKEITEGLLLHQPFLLITYTDRLGEVPDIVTRFLEQNAQHCKGVVVSGNRNFGHVNFGAAGEKIELLYNIPLVRKLDLRGYPQDYKEIQQFYEKRVLNEIILETK</sequence>
<dbReference type="PANTHER" id="PTHR37297">
    <property type="entry name" value="PROTEIN NRDI"/>
    <property type="match status" value="1"/>
</dbReference>
<dbReference type="RefSeq" id="WP_097073041.1">
    <property type="nucleotide sequence ID" value="NZ_OBMQ01000004.1"/>
</dbReference>
<dbReference type="GO" id="GO:0010181">
    <property type="term" value="F:FMN binding"/>
    <property type="evidence" value="ECO:0007669"/>
    <property type="project" value="InterPro"/>
</dbReference>
<dbReference type="OrthoDB" id="350535at2"/>
<dbReference type="EMBL" id="OBMQ01000004">
    <property type="protein sequence ID" value="SOC05545.1"/>
    <property type="molecule type" value="Genomic_DNA"/>
</dbReference>
<dbReference type="PANTHER" id="PTHR37297:SF1">
    <property type="entry name" value="PROTEIN NRDI"/>
    <property type="match status" value="1"/>
</dbReference>
<reference evidence="2" key="1">
    <citation type="submission" date="2017-08" db="EMBL/GenBank/DDBJ databases">
        <authorList>
            <person name="Varghese N."/>
            <person name="Submissions S."/>
        </authorList>
    </citation>
    <scope>NUCLEOTIDE SEQUENCE [LARGE SCALE GENOMIC DNA]</scope>
    <source>
        <strain evidence="2">JC22</strain>
    </source>
</reference>
<dbReference type="Gene3D" id="3.40.50.360">
    <property type="match status" value="1"/>
</dbReference>
<dbReference type="NCBIfam" id="TIGR00333">
    <property type="entry name" value="nrdI"/>
    <property type="match status" value="1"/>
</dbReference>